<evidence type="ECO:0000313" key="1">
    <source>
        <dbReference type="EMBL" id="MPC72849.1"/>
    </source>
</evidence>
<gene>
    <name evidence="1" type="ORF">E2C01_067163</name>
</gene>
<protein>
    <submittedName>
        <fullName evidence="1">Uncharacterized protein</fullName>
    </submittedName>
</protein>
<proteinExistence type="predicted"/>
<dbReference type="EMBL" id="VSRR010035543">
    <property type="protein sequence ID" value="MPC72849.1"/>
    <property type="molecule type" value="Genomic_DNA"/>
</dbReference>
<evidence type="ECO:0000313" key="2">
    <source>
        <dbReference type="Proteomes" id="UP000324222"/>
    </source>
</evidence>
<dbReference type="Proteomes" id="UP000324222">
    <property type="component" value="Unassembled WGS sequence"/>
</dbReference>
<accession>A0A5B7HSV3</accession>
<comment type="caution">
    <text evidence="1">The sequence shown here is derived from an EMBL/GenBank/DDBJ whole genome shotgun (WGS) entry which is preliminary data.</text>
</comment>
<dbReference type="AlphaFoldDB" id="A0A5B7HSV3"/>
<keyword evidence="2" id="KW-1185">Reference proteome</keyword>
<sequence>MHNSRPDIANDVNSRRQPWTMQGINCRSVDDLFGFPCAFPSSRSPFFLPETRTRGTAGWSFLRCCLDVLFLMSSTRFPEIPQLPYRADYREAPIAQFICDLFRSRCK</sequence>
<reference evidence="1 2" key="1">
    <citation type="submission" date="2019-05" db="EMBL/GenBank/DDBJ databases">
        <title>Another draft genome of Portunus trituberculatus and its Hox gene families provides insights of decapod evolution.</title>
        <authorList>
            <person name="Jeong J.-H."/>
            <person name="Song I."/>
            <person name="Kim S."/>
            <person name="Choi T."/>
            <person name="Kim D."/>
            <person name="Ryu S."/>
            <person name="Kim W."/>
        </authorList>
    </citation>
    <scope>NUCLEOTIDE SEQUENCE [LARGE SCALE GENOMIC DNA]</scope>
    <source>
        <tissue evidence="1">Muscle</tissue>
    </source>
</reference>
<organism evidence="1 2">
    <name type="scientific">Portunus trituberculatus</name>
    <name type="common">Swimming crab</name>
    <name type="synonym">Neptunus trituberculatus</name>
    <dbReference type="NCBI Taxonomy" id="210409"/>
    <lineage>
        <taxon>Eukaryota</taxon>
        <taxon>Metazoa</taxon>
        <taxon>Ecdysozoa</taxon>
        <taxon>Arthropoda</taxon>
        <taxon>Crustacea</taxon>
        <taxon>Multicrustacea</taxon>
        <taxon>Malacostraca</taxon>
        <taxon>Eumalacostraca</taxon>
        <taxon>Eucarida</taxon>
        <taxon>Decapoda</taxon>
        <taxon>Pleocyemata</taxon>
        <taxon>Brachyura</taxon>
        <taxon>Eubrachyura</taxon>
        <taxon>Portunoidea</taxon>
        <taxon>Portunidae</taxon>
        <taxon>Portuninae</taxon>
        <taxon>Portunus</taxon>
    </lineage>
</organism>
<name>A0A5B7HSV3_PORTR</name>